<dbReference type="Proteomes" id="UP000428325">
    <property type="component" value="Chromosome"/>
</dbReference>
<evidence type="ECO:0000313" key="2">
    <source>
        <dbReference type="Proteomes" id="UP000428325"/>
    </source>
</evidence>
<protein>
    <submittedName>
        <fullName evidence="1">Amphi-Trp domain-containing protein</fullName>
    </submittedName>
</protein>
<reference evidence="1 2" key="1">
    <citation type="submission" date="2018-12" db="EMBL/GenBank/DDBJ databases">
        <title>Complete genome sequence of Haloplanus rallus MBLA0036.</title>
        <authorList>
            <person name="Nam Y.-d."/>
            <person name="Kang J."/>
            <person name="Chung W.-H."/>
            <person name="Park Y.S."/>
        </authorList>
    </citation>
    <scope>NUCLEOTIDE SEQUENCE [LARGE SCALE GENOMIC DNA]</scope>
    <source>
        <strain evidence="1 2">MBLA0036</strain>
    </source>
</reference>
<dbReference type="InterPro" id="IPR027598">
    <property type="entry name" value="Amphi-Trp_dom"/>
</dbReference>
<keyword evidence="2" id="KW-1185">Reference proteome</keyword>
<dbReference type="RefSeq" id="WP_157689880.1">
    <property type="nucleotide sequence ID" value="NZ_CP034345.1"/>
</dbReference>
<dbReference type="GeneID" id="99246715"/>
<dbReference type="NCBIfam" id="TIGR04354">
    <property type="entry name" value="amphi-Trp"/>
    <property type="match status" value="1"/>
</dbReference>
<dbReference type="KEGG" id="hra:EI982_11765"/>
<dbReference type="EMBL" id="CP034345">
    <property type="protein sequence ID" value="QGX95421.1"/>
    <property type="molecule type" value="Genomic_DNA"/>
</dbReference>
<gene>
    <name evidence="1" type="ORF">EI982_11765</name>
</gene>
<proteinExistence type="predicted"/>
<accession>A0A6B9FAR3</accession>
<evidence type="ECO:0000313" key="1">
    <source>
        <dbReference type="EMBL" id="QGX95421.1"/>
    </source>
</evidence>
<dbReference type="OrthoDB" id="194858at2157"/>
<dbReference type="AlphaFoldDB" id="A0A6B9FAR3"/>
<name>A0A6B9FAR3_9EURY</name>
<sequence>MANVPDDDATGSTELGDYFEEEYDVTAAVAGEFLVDLGEQLQSGEGGVTLSGGDWELDFAYSDAVELEVEYVDGPDGELEIEVELSPAGDDESPPSLG</sequence>
<organism evidence="1 2">
    <name type="scientific">Haloplanus rallus</name>
    <dbReference type="NCBI Taxonomy" id="1816183"/>
    <lineage>
        <taxon>Archaea</taxon>
        <taxon>Methanobacteriati</taxon>
        <taxon>Methanobacteriota</taxon>
        <taxon>Stenosarchaea group</taxon>
        <taxon>Halobacteria</taxon>
        <taxon>Halobacteriales</taxon>
        <taxon>Haloferacaceae</taxon>
        <taxon>Haloplanus</taxon>
    </lineage>
</organism>